<dbReference type="SUPFAM" id="SSF51735">
    <property type="entry name" value="NAD(P)-binding Rossmann-fold domains"/>
    <property type="match status" value="1"/>
</dbReference>
<dbReference type="PRINTS" id="PR00081">
    <property type="entry name" value="GDHRDH"/>
</dbReference>
<dbReference type="PROSITE" id="PS00061">
    <property type="entry name" value="ADH_SHORT"/>
    <property type="match status" value="1"/>
</dbReference>
<sequence length="331" mass="36574">MFVVNLTLENKMIELKKYYQSLNFVGSCCMAVTLPWIVFKVFRAIYLQRSHNSLIGKIVVITGASSGLGEALAHAFYKRGCQVVLCARRRQELDRVRTELLQTHCTVQTFPPIIIPLDLSEYNNLSQHVTKILSITGHIDILINNGGVSHRGHAVSTNVDVDMKIMLVNYFGSIALTKAVLPSMIKKNQGHVVFVSSIQGLVALPERSAYSASKHALQAFGDSLRAEVASKNISVTVASPGYIKTRLSLNALTGSGAAHGQMDKSTESGYSPEFVSERIFTAVARKEKELVISTMLPKVAIFLRKYLPALYFFAMEKRANKADFIEEATTK</sequence>
<dbReference type="Gene3D" id="3.40.50.720">
    <property type="entry name" value="NAD(P)-binding Rossmann-like Domain"/>
    <property type="match status" value="1"/>
</dbReference>
<dbReference type="AlphaFoldDB" id="A0A9P0FK27"/>
<evidence type="ECO:0000313" key="6">
    <source>
        <dbReference type="EMBL" id="CAH0558224.1"/>
    </source>
</evidence>
<reference evidence="6" key="1">
    <citation type="submission" date="2021-12" db="EMBL/GenBank/DDBJ databases">
        <authorList>
            <person name="King R."/>
        </authorList>
    </citation>
    <scope>NUCLEOTIDE SEQUENCE</scope>
</reference>
<evidence type="ECO:0000256" key="1">
    <source>
        <dbReference type="ARBA" id="ARBA00006484"/>
    </source>
</evidence>
<accession>A0A9P0FK27</accession>
<dbReference type="PIRSF" id="PIRSF000126">
    <property type="entry name" value="11-beta-HSD1"/>
    <property type="match status" value="1"/>
</dbReference>
<evidence type="ECO:0000256" key="4">
    <source>
        <dbReference type="RuleBase" id="RU000363"/>
    </source>
</evidence>
<protein>
    <recommendedName>
        <fullName evidence="8">Dehydrogenase/reductase SDR family protein 7-like</fullName>
    </recommendedName>
</protein>
<dbReference type="PANTHER" id="PTHR44196">
    <property type="entry name" value="DEHYDROGENASE/REDUCTASE SDR FAMILY MEMBER 7B"/>
    <property type="match status" value="1"/>
</dbReference>
<dbReference type="InterPro" id="IPR002347">
    <property type="entry name" value="SDR_fam"/>
</dbReference>
<dbReference type="NCBIfam" id="NF004825">
    <property type="entry name" value="PRK06181.1"/>
    <property type="match status" value="1"/>
</dbReference>
<keyword evidence="5" id="KW-1133">Transmembrane helix</keyword>
<evidence type="ECO:0000256" key="3">
    <source>
        <dbReference type="ARBA" id="ARBA00037096"/>
    </source>
</evidence>
<dbReference type="CDD" id="cd05332">
    <property type="entry name" value="11beta-HSD1_like_SDR_c"/>
    <property type="match status" value="1"/>
</dbReference>
<dbReference type="InterPro" id="IPR036291">
    <property type="entry name" value="NAD(P)-bd_dom_sf"/>
</dbReference>
<keyword evidence="5" id="KW-0812">Transmembrane</keyword>
<dbReference type="EMBL" id="OV121136">
    <property type="protein sequence ID" value="CAH0558224.1"/>
    <property type="molecule type" value="Genomic_DNA"/>
</dbReference>
<dbReference type="PRINTS" id="PR00080">
    <property type="entry name" value="SDRFAMILY"/>
</dbReference>
<dbReference type="Pfam" id="PF00106">
    <property type="entry name" value="adh_short"/>
    <property type="match status" value="1"/>
</dbReference>
<dbReference type="OrthoDB" id="5307821at2759"/>
<evidence type="ECO:0000256" key="2">
    <source>
        <dbReference type="ARBA" id="ARBA00023002"/>
    </source>
</evidence>
<dbReference type="GO" id="GO:0016020">
    <property type="term" value="C:membrane"/>
    <property type="evidence" value="ECO:0007669"/>
    <property type="project" value="TreeGrafter"/>
</dbReference>
<gene>
    <name evidence="6" type="ORF">MELIAE_LOCUS8744</name>
</gene>
<organism evidence="6 7">
    <name type="scientific">Brassicogethes aeneus</name>
    <name type="common">Rape pollen beetle</name>
    <name type="synonym">Meligethes aeneus</name>
    <dbReference type="NCBI Taxonomy" id="1431903"/>
    <lineage>
        <taxon>Eukaryota</taxon>
        <taxon>Metazoa</taxon>
        <taxon>Ecdysozoa</taxon>
        <taxon>Arthropoda</taxon>
        <taxon>Hexapoda</taxon>
        <taxon>Insecta</taxon>
        <taxon>Pterygota</taxon>
        <taxon>Neoptera</taxon>
        <taxon>Endopterygota</taxon>
        <taxon>Coleoptera</taxon>
        <taxon>Polyphaga</taxon>
        <taxon>Cucujiformia</taxon>
        <taxon>Nitidulidae</taxon>
        <taxon>Meligethinae</taxon>
        <taxon>Brassicogethes</taxon>
    </lineage>
</organism>
<evidence type="ECO:0008006" key="8">
    <source>
        <dbReference type="Google" id="ProtNLM"/>
    </source>
</evidence>
<keyword evidence="7" id="KW-1185">Reference proteome</keyword>
<keyword evidence="5" id="KW-0472">Membrane</keyword>
<name>A0A9P0FK27_BRAAE</name>
<dbReference type="GO" id="GO:0016491">
    <property type="term" value="F:oxidoreductase activity"/>
    <property type="evidence" value="ECO:0007669"/>
    <property type="project" value="UniProtKB-KW"/>
</dbReference>
<feature type="transmembrane region" description="Helical" evidence="5">
    <location>
        <begin position="20"/>
        <end position="42"/>
    </location>
</feature>
<evidence type="ECO:0000313" key="7">
    <source>
        <dbReference type="Proteomes" id="UP001154078"/>
    </source>
</evidence>
<proteinExistence type="inferred from homology"/>
<evidence type="ECO:0000256" key="5">
    <source>
        <dbReference type="SAM" id="Phobius"/>
    </source>
</evidence>
<keyword evidence="2" id="KW-0560">Oxidoreductase</keyword>
<comment type="similarity">
    <text evidence="1 4">Belongs to the short-chain dehydrogenases/reductases (SDR) family.</text>
</comment>
<comment type="function">
    <text evidence="3">Putative oxidoreductase.</text>
</comment>
<dbReference type="Proteomes" id="UP001154078">
    <property type="component" value="Chromosome 5"/>
</dbReference>
<dbReference type="InterPro" id="IPR020904">
    <property type="entry name" value="Sc_DH/Rdtase_CS"/>
</dbReference>
<dbReference type="PANTHER" id="PTHR44196:SF1">
    <property type="entry name" value="DEHYDROGENASE_REDUCTASE SDR FAMILY MEMBER 7B"/>
    <property type="match status" value="1"/>
</dbReference>